<name>A0A1U7S2W5_ALLSI</name>
<gene>
    <name evidence="4" type="primary">SPACA1</name>
</gene>
<feature type="transmembrane region" description="Helical" evidence="2">
    <location>
        <begin position="217"/>
        <end position="244"/>
    </location>
</feature>
<dbReference type="PANTHER" id="PTHR47223">
    <property type="entry name" value="SPERM ACROSOME MEMBRANE-ASSOCIATED PROTEIN 1"/>
    <property type="match status" value="1"/>
</dbReference>
<dbReference type="GO" id="GO:0001675">
    <property type="term" value="P:acrosome assembly"/>
    <property type="evidence" value="ECO:0007669"/>
    <property type="project" value="TreeGrafter"/>
</dbReference>
<dbReference type="PANTHER" id="PTHR47223:SF1">
    <property type="entry name" value="SPERM ACROSOME MEMBRANE-ASSOCIATED PROTEIN 1"/>
    <property type="match status" value="1"/>
</dbReference>
<dbReference type="InterPro" id="IPR037878">
    <property type="entry name" value="SPACA1"/>
</dbReference>
<feature type="compositionally biased region" description="Low complexity" evidence="1">
    <location>
        <begin position="294"/>
        <end position="307"/>
    </location>
</feature>
<protein>
    <submittedName>
        <fullName evidence="4">Sperm acrosome membrane-associated protein 1</fullName>
    </submittedName>
</protein>
<proteinExistence type="predicted"/>
<dbReference type="eggNOG" id="ENOG502S339">
    <property type="taxonomic scope" value="Eukaryota"/>
</dbReference>
<dbReference type="CTD" id="81833"/>
<keyword evidence="3" id="KW-1185">Reference proteome</keyword>
<dbReference type="GO" id="GO:0002080">
    <property type="term" value="C:acrosomal membrane"/>
    <property type="evidence" value="ECO:0007669"/>
    <property type="project" value="InterPro"/>
</dbReference>
<dbReference type="InParanoid" id="A0A1U7S2W5"/>
<feature type="region of interest" description="Disordered" evidence="1">
    <location>
        <begin position="294"/>
        <end position="332"/>
    </location>
</feature>
<dbReference type="RefSeq" id="XP_006024644.1">
    <property type="nucleotide sequence ID" value="XM_006024582.2"/>
</dbReference>
<evidence type="ECO:0000313" key="4">
    <source>
        <dbReference type="RefSeq" id="XP_006024644.1"/>
    </source>
</evidence>
<dbReference type="STRING" id="38654.A0A1U7S2W5"/>
<keyword evidence="2" id="KW-0812">Transmembrane</keyword>
<feature type="compositionally biased region" description="Polar residues" evidence="1">
    <location>
        <begin position="308"/>
        <end position="320"/>
    </location>
</feature>
<evidence type="ECO:0000313" key="3">
    <source>
        <dbReference type="Proteomes" id="UP000189705"/>
    </source>
</evidence>
<feature type="compositionally biased region" description="Basic and acidic residues" evidence="1">
    <location>
        <begin position="321"/>
        <end position="332"/>
    </location>
</feature>
<evidence type="ECO:0000256" key="1">
    <source>
        <dbReference type="SAM" id="MobiDB-lite"/>
    </source>
</evidence>
<keyword evidence="2" id="KW-0472">Membrane</keyword>
<sequence length="332" mass="35462">MGVGLVAAGQKTGIPGGIDDGNVTDLESDPLVVVICLLASEPAGAKNDSGSALDAAVVEPIVTLLEPGLNTTTPVPKQVEFGPCTVTCGIGIRETLLTNGCPGSETKCIVRVEECRGPTDCGWGKPISESLVSVKIPCIFVPPENRFTYVWKMLVPDQQALILPNDSAILEVHRDTHPVAFQCDTKENDDLIASVKYTVYTTAELETRRSKRPGADVVLVFVLITGVIVCVGVIFALIFIILHWESVKAFWKSKIARSSKEEPSGSKGSLRAIEEERGSALVLGSGSALASGSMSAAAPALTPTPEASQHSHVENNMQEQRSFHEWNNEEEN</sequence>
<keyword evidence="2" id="KW-1133">Transmembrane helix</keyword>
<reference evidence="4" key="1">
    <citation type="submission" date="2025-08" db="UniProtKB">
        <authorList>
            <consortium name="RefSeq"/>
        </authorList>
    </citation>
    <scope>IDENTIFICATION</scope>
</reference>
<dbReference type="Proteomes" id="UP000189705">
    <property type="component" value="Unplaced"/>
</dbReference>
<dbReference type="OrthoDB" id="9448631at2759"/>
<dbReference type="KEGG" id="asn:102376697"/>
<dbReference type="GeneID" id="102376697"/>
<evidence type="ECO:0000256" key="2">
    <source>
        <dbReference type="SAM" id="Phobius"/>
    </source>
</evidence>
<organism evidence="3 4">
    <name type="scientific">Alligator sinensis</name>
    <name type="common">Chinese alligator</name>
    <dbReference type="NCBI Taxonomy" id="38654"/>
    <lineage>
        <taxon>Eukaryota</taxon>
        <taxon>Metazoa</taxon>
        <taxon>Chordata</taxon>
        <taxon>Craniata</taxon>
        <taxon>Vertebrata</taxon>
        <taxon>Euteleostomi</taxon>
        <taxon>Archelosauria</taxon>
        <taxon>Archosauria</taxon>
        <taxon>Crocodylia</taxon>
        <taxon>Alligatoridae</taxon>
        <taxon>Alligatorinae</taxon>
        <taxon>Alligator</taxon>
    </lineage>
</organism>
<dbReference type="CDD" id="cd13783">
    <property type="entry name" value="SPACA1"/>
    <property type="match status" value="1"/>
</dbReference>
<accession>A0A1U7S2W5</accession>
<dbReference type="AlphaFoldDB" id="A0A1U7S2W5"/>